<organism evidence="1">
    <name type="scientific">Anopheles braziliensis</name>
    <dbReference type="NCBI Taxonomy" id="58242"/>
    <lineage>
        <taxon>Eukaryota</taxon>
        <taxon>Metazoa</taxon>
        <taxon>Ecdysozoa</taxon>
        <taxon>Arthropoda</taxon>
        <taxon>Hexapoda</taxon>
        <taxon>Insecta</taxon>
        <taxon>Pterygota</taxon>
        <taxon>Neoptera</taxon>
        <taxon>Endopterygota</taxon>
        <taxon>Diptera</taxon>
        <taxon>Nematocera</taxon>
        <taxon>Culicoidea</taxon>
        <taxon>Culicidae</taxon>
        <taxon>Anophelinae</taxon>
        <taxon>Anopheles</taxon>
    </lineage>
</organism>
<protein>
    <submittedName>
        <fullName evidence="1">Putative secreted peptide</fullName>
    </submittedName>
</protein>
<reference evidence="1" key="1">
    <citation type="submission" date="2018-01" db="EMBL/GenBank/DDBJ databases">
        <title>An insight into the sialome of Amazonian anophelines.</title>
        <authorList>
            <person name="Ribeiro J.M."/>
            <person name="Scarpassa V."/>
            <person name="Calvo E."/>
        </authorList>
    </citation>
    <scope>NUCLEOTIDE SEQUENCE</scope>
    <source>
        <tissue evidence="1">Salivary glands</tissue>
    </source>
</reference>
<sequence length="96" mass="11252">MCIVYHFNLLISLLSLERRKVRTFITIIPHAHIHTHTRMEQPEALTVFRRMQSRAIPSETTQDRRSYRVARMRVKPKQADTIVCPTPQIIAMIGDI</sequence>
<dbReference type="AlphaFoldDB" id="A0A2M3ZSN6"/>
<accession>A0A2M3ZSN6</accession>
<dbReference type="EMBL" id="GGFM01010825">
    <property type="protein sequence ID" value="MBW31576.1"/>
    <property type="molecule type" value="Transcribed_RNA"/>
</dbReference>
<proteinExistence type="predicted"/>
<name>A0A2M3ZSN6_9DIPT</name>
<evidence type="ECO:0000313" key="1">
    <source>
        <dbReference type="EMBL" id="MBW31576.1"/>
    </source>
</evidence>